<feature type="transmembrane region" description="Helical" evidence="6">
    <location>
        <begin position="424"/>
        <end position="452"/>
    </location>
</feature>
<dbReference type="AlphaFoldDB" id="A0AA39GFM6"/>
<evidence type="ECO:0000256" key="6">
    <source>
        <dbReference type="SAM" id="Phobius"/>
    </source>
</evidence>
<comment type="caution">
    <text evidence="7">The sequence shown here is derived from an EMBL/GenBank/DDBJ whole genome shotgun (WGS) entry which is preliminary data.</text>
</comment>
<dbReference type="InterPro" id="IPR038665">
    <property type="entry name" value="Voltage-dep_anion_channel_sf"/>
</dbReference>
<dbReference type="InterPro" id="IPR004695">
    <property type="entry name" value="SLAC1/Mae1/Ssu1/TehA"/>
</dbReference>
<keyword evidence="3 6" id="KW-1133">Transmembrane helix</keyword>
<feature type="compositionally biased region" description="Low complexity" evidence="5">
    <location>
        <begin position="33"/>
        <end position="50"/>
    </location>
</feature>
<feature type="transmembrane region" description="Helical" evidence="6">
    <location>
        <begin position="242"/>
        <end position="264"/>
    </location>
</feature>
<feature type="region of interest" description="Disordered" evidence="5">
    <location>
        <begin position="116"/>
        <end position="151"/>
    </location>
</feature>
<dbReference type="GO" id="GO:0015140">
    <property type="term" value="F:malate transmembrane transporter activity"/>
    <property type="evidence" value="ECO:0007669"/>
    <property type="project" value="InterPro"/>
</dbReference>
<sequence>MASAGGGDTTDITTGNVSVPPIVCHDDGERRSASTTSDSSLSSDGSQNGLSDEDVSEDFGYRTPMEERDIPFFSHAFNQSSPTAHLALPAIRQVRSAPSASFERDQSLMTRPTMNGANVAATDGQLERQETAASRRRRRADTSTSLGQAVSKAEGLPEGQVSIKDRIACYRWTFFTMTMATGGMANVLHSLQYSTSWIRGVGVFFCILNITLFLTNCVMLSLRFYLRPGSFTNSFTDQVESLFIPAFFVSIGIILINACEYGIPRSGEWLLRTMEVLFWAYVGLSVIASAGLYLILWSTLIFPIHMMTPTWVFPAYPLLLTAPLASNLIESAQKSGHELIIDRAALAFGAATTQGTGCLIAFMISAAFMYRLMTQKLPRDMQRPGVFISIGPFGFTAAGIAKLGSQADSIVPPNFLDVPNAGSIIKIVSLLVALWLWGLSMWFFLVSVGSLWKYVRGGHSMPFQMTWWSFVFPNTALVSQT</sequence>
<accession>A0AA39GFM6</accession>
<name>A0AA39GFM6_SARSR</name>
<keyword evidence="8" id="KW-1185">Reference proteome</keyword>
<evidence type="ECO:0000256" key="1">
    <source>
        <dbReference type="ARBA" id="ARBA00004141"/>
    </source>
</evidence>
<dbReference type="GO" id="GO:0016020">
    <property type="term" value="C:membrane"/>
    <property type="evidence" value="ECO:0007669"/>
    <property type="project" value="UniProtKB-SubCell"/>
</dbReference>
<comment type="subcellular location">
    <subcellularLocation>
        <location evidence="1">Membrane</location>
        <topology evidence="1">Multi-pass membrane protein</topology>
    </subcellularLocation>
</comment>
<dbReference type="PANTHER" id="PTHR31162:SF3">
    <property type="entry name" value="TRANSPORTER_MALIC ACID TRANSPORT PROTEIN, PUTATIVE-RELATED"/>
    <property type="match status" value="1"/>
</dbReference>
<dbReference type="InterPro" id="IPR030185">
    <property type="entry name" value="Mae1"/>
</dbReference>
<evidence type="ECO:0000256" key="3">
    <source>
        <dbReference type="ARBA" id="ARBA00022989"/>
    </source>
</evidence>
<dbReference type="CDD" id="cd09317">
    <property type="entry name" value="TDT_Mae1_like"/>
    <property type="match status" value="1"/>
</dbReference>
<evidence type="ECO:0000313" key="8">
    <source>
        <dbReference type="Proteomes" id="UP001175261"/>
    </source>
</evidence>
<keyword evidence="4 6" id="KW-0472">Membrane</keyword>
<dbReference type="PANTHER" id="PTHR31162">
    <property type="entry name" value="MALIC ACID TRANSPORT PROTEIN-RELATED"/>
    <property type="match status" value="1"/>
</dbReference>
<evidence type="ECO:0000256" key="5">
    <source>
        <dbReference type="SAM" id="MobiDB-lite"/>
    </source>
</evidence>
<proteinExistence type="predicted"/>
<feature type="transmembrane region" description="Helical" evidence="6">
    <location>
        <begin position="170"/>
        <end position="188"/>
    </location>
</feature>
<feature type="transmembrane region" description="Helical" evidence="6">
    <location>
        <begin position="385"/>
        <end position="404"/>
    </location>
</feature>
<feature type="transmembrane region" description="Helical" evidence="6">
    <location>
        <begin position="200"/>
        <end position="222"/>
    </location>
</feature>
<reference evidence="7" key="1">
    <citation type="submission" date="2022-10" db="EMBL/GenBank/DDBJ databases">
        <title>Determination and structural analysis of whole genome sequence of Sarocladium strictum F4-1.</title>
        <authorList>
            <person name="Hu L."/>
            <person name="Jiang Y."/>
        </authorList>
    </citation>
    <scope>NUCLEOTIDE SEQUENCE</scope>
    <source>
        <strain evidence="7">F4-1</strain>
    </source>
</reference>
<dbReference type="EMBL" id="JAPDFR010000005">
    <property type="protein sequence ID" value="KAK0386467.1"/>
    <property type="molecule type" value="Genomic_DNA"/>
</dbReference>
<evidence type="ECO:0000256" key="4">
    <source>
        <dbReference type="ARBA" id="ARBA00023136"/>
    </source>
</evidence>
<evidence type="ECO:0000313" key="7">
    <source>
        <dbReference type="EMBL" id="KAK0386467.1"/>
    </source>
</evidence>
<protein>
    <submittedName>
        <fullName evidence="7">Uncharacterized protein</fullName>
    </submittedName>
</protein>
<dbReference type="Pfam" id="PF03595">
    <property type="entry name" value="SLAC1"/>
    <property type="match status" value="1"/>
</dbReference>
<organism evidence="7 8">
    <name type="scientific">Sarocladium strictum</name>
    <name type="common">Black bundle disease fungus</name>
    <name type="synonym">Acremonium strictum</name>
    <dbReference type="NCBI Taxonomy" id="5046"/>
    <lineage>
        <taxon>Eukaryota</taxon>
        <taxon>Fungi</taxon>
        <taxon>Dikarya</taxon>
        <taxon>Ascomycota</taxon>
        <taxon>Pezizomycotina</taxon>
        <taxon>Sordariomycetes</taxon>
        <taxon>Hypocreomycetidae</taxon>
        <taxon>Hypocreales</taxon>
        <taxon>Sarocladiaceae</taxon>
        <taxon>Sarocladium</taxon>
    </lineage>
</organism>
<dbReference type="Proteomes" id="UP001175261">
    <property type="component" value="Unassembled WGS sequence"/>
</dbReference>
<keyword evidence="2 6" id="KW-0812">Transmembrane</keyword>
<feature type="transmembrane region" description="Helical" evidence="6">
    <location>
        <begin position="276"/>
        <end position="304"/>
    </location>
</feature>
<feature type="transmembrane region" description="Helical" evidence="6">
    <location>
        <begin position="344"/>
        <end position="373"/>
    </location>
</feature>
<gene>
    <name evidence="7" type="ORF">NLU13_6303</name>
</gene>
<evidence type="ECO:0000256" key="2">
    <source>
        <dbReference type="ARBA" id="ARBA00022692"/>
    </source>
</evidence>
<dbReference type="Gene3D" id="1.50.10.150">
    <property type="entry name" value="Voltage-dependent anion channel"/>
    <property type="match status" value="1"/>
</dbReference>
<feature type="region of interest" description="Disordered" evidence="5">
    <location>
        <begin position="1"/>
        <end position="57"/>
    </location>
</feature>